<gene>
    <name evidence="3" type="ORF">EHR08_11710</name>
</gene>
<keyword evidence="4" id="KW-1185">Reference proteome</keyword>
<dbReference type="InterPro" id="IPR026866">
    <property type="entry name" value="CR006_AAA"/>
</dbReference>
<evidence type="ECO:0000259" key="2">
    <source>
        <dbReference type="Pfam" id="PF13166"/>
    </source>
</evidence>
<evidence type="ECO:0000313" key="4">
    <source>
        <dbReference type="Proteomes" id="UP000297649"/>
    </source>
</evidence>
<protein>
    <submittedName>
        <fullName evidence="3">AAA family ATPase</fullName>
    </submittedName>
</protein>
<dbReference type="Pfam" id="PF13166">
    <property type="entry name" value="AAA_13"/>
    <property type="match status" value="1"/>
</dbReference>
<dbReference type="InterPro" id="IPR027417">
    <property type="entry name" value="P-loop_NTPase"/>
</dbReference>
<dbReference type="RefSeq" id="WP_135781466.1">
    <property type="nucleotide sequence ID" value="NZ_RQHU01000015.1"/>
</dbReference>
<dbReference type="SUPFAM" id="SSF52540">
    <property type="entry name" value="P-loop containing nucleoside triphosphate hydrolases"/>
    <property type="match status" value="2"/>
</dbReference>
<keyword evidence="1" id="KW-0175">Coiled coil</keyword>
<feature type="domain" description="Protein CR006 P-loop" evidence="2">
    <location>
        <begin position="20"/>
        <end position="707"/>
    </location>
</feature>
<organism evidence="3 4">
    <name type="scientific">Leptospira bandrabouensis</name>
    <dbReference type="NCBI Taxonomy" id="2484903"/>
    <lineage>
        <taxon>Bacteria</taxon>
        <taxon>Pseudomonadati</taxon>
        <taxon>Spirochaetota</taxon>
        <taxon>Spirochaetia</taxon>
        <taxon>Leptospirales</taxon>
        <taxon>Leptospiraceae</taxon>
        <taxon>Leptospira</taxon>
    </lineage>
</organism>
<evidence type="ECO:0000256" key="1">
    <source>
        <dbReference type="SAM" id="Coils"/>
    </source>
</evidence>
<comment type="caution">
    <text evidence="3">The sequence shown here is derived from an EMBL/GenBank/DDBJ whole genome shotgun (WGS) entry which is preliminary data.</text>
</comment>
<dbReference type="Proteomes" id="UP000297649">
    <property type="component" value="Unassembled WGS sequence"/>
</dbReference>
<dbReference type="EMBL" id="RQHU01000015">
    <property type="protein sequence ID" value="TGN13340.1"/>
    <property type="molecule type" value="Genomic_DNA"/>
</dbReference>
<dbReference type="AlphaFoldDB" id="A0A6H3NN84"/>
<accession>A0A6H3NN84</accession>
<proteinExistence type="predicted"/>
<evidence type="ECO:0000313" key="3">
    <source>
        <dbReference type="EMBL" id="TGN13340.1"/>
    </source>
</evidence>
<name>A0A6H3NN84_9LEPT</name>
<feature type="coiled-coil region" evidence="1">
    <location>
        <begin position="419"/>
        <end position="460"/>
    </location>
</feature>
<dbReference type="Gene3D" id="3.40.50.300">
    <property type="entry name" value="P-loop containing nucleotide triphosphate hydrolases"/>
    <property type="match status" value="2"/>
</dbReference>
<sequence>MIKISLNKIASYKNPIIIDSDKKINLIYGLNGTGKSTISNFLLKPNDPLFKHCSIQGLENTSELLVYNTTFVDDTFYLSEEISGIFSLSKINKDSIKRINEINKQLLTVNTERLKLNEELTKNHENISKITNDTREKVWKIKTEFTGGDRVLDYCFESLKKKENLLHYLESIKKPDIKPLKSIEAIKNEIEAINGSNAKPYELLHSQNLSINNIENNPIFLKTIIGNKNSSISNLIEKLGNSDWVKNGLKYLPSETSFNTIECPFCQEKTITENLVKSIKDFFDKNFQSDIDNLNSLEEAYINEATKIISWESYKENPFAKDNEKDLLLNLNEIIQIVEKNKIKIQEKIKSPGNSIELLKSTAKIEEFNLKIKTINEKIFNHNLKFSKLDESLENLKVEFWNLMRWEYDQTIDHYFSQIKTYKNEETKIKEKNTSIENKITELNSELKDEQSKTVNIQEAIDSINSGLINLGIDSFRIEFFRDNLYRLTRNENSEKTFQTLSEGEKMIISFLYFVELCKGKKSTSSLVTKKIIIIDDPISSLSHIYVFNIGQMIKKYFTNPNSEFEQIFILTHSLYFFYELTFMKKDDREKYQNLYRLIKNDHGTQIRPLGYSEIQNDYQTYWEIVKDPIQKPALVANCMRNIIDYFFGFIEKQELNNVFQIPELQDVKYQAFNRYINRESHSLAQNIYDFKEFDYNLFCEALRLVFEKTGYINHYNKMIN</sequence>
<reference evidence="3" key="1">
    <citation type="journal article" date="2019" name="PLoS Negl. Trop. Dis.">
        <title>Revisiting the worldwide diversity of Leptospira species in the environment.</title>
        <authorList>
            <person name="Vincent A.T."/>
            <person name="Schiettekatte O."/>
            <person name="Bourhy P."/>
            <person name="Veyrier F.J."/>
            <person name="Picardeau M."/>
        </authorList>
    </citation>
    <scope>NUCLEOTIDE SEQUENCE [LARGE SCALE GENOMIC DNA]</scope>
    <source>
        <strain evidence="3">201601109</strain>
    </source>
</reference>